<evidence type="ECO:0000313" key="13">
    <source>
        <dbReference type="Proteomes" id="UP001460270"/>
    </source>
</evidence>
<keyword evidence="3" id="KW-0732">Signal</keyword>
<evidence type="ECO:0000256" key="8">
    <source>
        <dbReference type="ARBA" id="ARBA00023180"/>
    </source>
</evidence>
<evidence type="ECO:0000256" key="7">
    <source>
        <dbReference type="ARBA" id="ARBA00023157"/>
    </source>
</evidence>
<dbReference type="Pfam" id="PF00100">
    <property type="entry name" value="Zona_pellucida"/>
    <property type="match status" value="1"/>
</dbReference>
<dbReference type="SUPFAM" id="SSF56487">
    <property type="entry name" value="SRCR-like"/>
    <property type="match status" value="1"/>
</dbReference>
<evidence type="ECO:0000256" key="9">
    <source>
        <dbReference type="PROSITE-ProRule" id="PRU00196"/>
    </source>
</evidence>
<dbReference type="FunFam" id="3.10.250.10:FF:000016">
    <property type="entry name" value="Scavenger receptor cysteine-rich protein type 12"/>
    <property type="match status" value="1"/>
</dbReference>
<dbReference type="GO" id="GO:0016020">
    <property type="term" value="C:membrane"/>
    <property type="evidence" value="ECO:0007669"/>
    <property type="project" value="UniProtKB-SubCell"/>
</dbReference>
<protein>
    <recommendedName>
        <fullName evidence="14">ZP domain-containing protein</fullName>
    </recommendedName>
</protein>
<dbReference type="InterPro" id="IPR042235">
    <property type="entry name" value="ZP-C_dom"/>
</dbReference>
<evidence type="ECO:0000256" key="6">
    <source>
        <dbReference type="ARBA" id="ARBA00023136"/>
    </source>
</evidence>
<keyword evidence="5" id="KW-1133">Transmembrane helix</keyword>
<comment type="subcellular location">
    <subcellularLocation>
        <location evidence="1">Membrane</location>
        <topology evidence="1">Single-pass membrane protein</topology>
    </subcellularLocation>
</comment>
<dbReference type="SMART" id="SM00202">
    <property type="entry name" value="SR"/>
    <property type="match status" value="1"/>
</dbReference>
<gene>
    <name evidence="12" type="ORF">WMY93_033327</name>
</gene>
<evidence type="ECO:0000256" key="5">
    <source>
        <dbReference type="ARBA" id="ARBA00022989"/>
    </source>
</evidence>
<evidence type="ECO:0000256" key="1">
    <source>
        <dbReference type="ARBA" id="ARBA00004167"/>
    </source>
</evidence>
<keyword evidence="13" id="KW-1185">Reference proteome</keyword>
<evidence type="ECO:0000256" key="4">
    <source>
        <dbReference type="ARBA" id="ARBA00022737"/>
    </source>
</evidence>
<dbReference type="PROSITE" id="PS51034">
    <property type="entry name" value="ZP_2"/>
    <property type="match status" value="1"/>
</dbReference>
<keyword evidence="2" id="KW-0812">Transmembrane</keyword>
<keyword evidence="8" id="KW-0325">Glycoprotein</keyword>
<dbReference type="InterPro" id="IPR001507">
    <property type="entry name" value="ZP_dom"/>
</dbReference>
<sequence length="383" mass="41866">MNFCSGRVEIFYQGQWGTVCHDMWDLNDAQVVCRQLGCGRAVSAKCCGILERPPVQFGWMVCNAQELRINYHSVAIGALEVTTVVTGTMLVSSVKFQHIVTSSNDNFNSFSVNFNSSNDDSCSSNDNFNSSNDKFKSSSDNFNSSNDNFNISNDNFNSSNDNFSKNPSRPTNSTHVIYTNSLFLYRPIHSFHVPASLPFSCAYPLDADATLNVALRPLPPSGGISGSGGASKAVMSLYRDSSYSSTYPSGTVSLPVGQPLYVGVFVEKNDQSFVTVLENCYGTYTSNPNDPMRHYLIQNKCPTDLQQVSVVESGTSLRARFAALFFVPQGQYRPVYLHCHLSLCSPGPCVPVCSGRARRSVSEGKAIEPLTIGPITCEKLCHS</sequence>
<feature type="domain" description="SRCR" evidence="10">
    <location>
        <begin position="1"/>
        <end position="44"/>
    </location>
</feature>
<dbReference type="PROSITE" id="PS50287">
    <property type="entry name" value="SRCR_2"/>
    <property type="match status" value="1"/>
</dbReference>
<keyword evidence="7" id="KW-1015">Disulfide bond</keyword>
<name>A0AAW0ML20_9GOBI</name>
<dbReference type="PANTHER" id="PTHR14002:SF40">
    <property type="entry name" value="UROMODULIN"/>
    <property type="match status" value="1"/>
</dbReference>
<evidence type="ECO:0000313" key="12">
    <source>
        <dbReference type="EMBL" id="KAK7880008.1"/>
    </source>
</evidence>
<feature type="domain" description="ZP" evidence="11">
    <location>
        <begin position="101"/>
        <end position="360"/>
    </location>
</feature>
<evidence type="ECO:0000256" key="3">
    <source>
        <dbReference type="ARBA" id="ARBA00022729"/>
    </source>
</evidence>
<evidence type="ECO:0000256" key="2">
    <source>
        <dbReference type="ARBA" id="ARBA00022692"/>
    </source>
</evidence>
<evidence type="ECO:0000259" key="11">
    <source>
        <dbReference type="PROSITE" id="PS51034"/>
    </source>
</evidence>
<dbReference type="SMART" id="SM00241">
    <property type="entry name" value="ZP"/>
    <property type="match status" value="1"/>
</dbReference>
<dbReference type="PRINTS" id="PR00258">
    <property type="entry name" value="SPERACTRCPTR"/>
</dbReference>
<dbReference type="Proteomes" id="UP001460270">
    <property type="component" value="Unassembled WGS sequence"/>
</dbReference>
<dbReference type="Pfam" id="PF00530">
    <property type="entry name" value="SRCR"/>
    <property type="match status" value="1"/>
</dbReference>
<dbReference type="EMBL" id="JBBPFD010000160">
    <property type="protein sequence ID" value="KAK7880008.1"/>
    <property type="molecule type" value="Genomic_DNA"/>
</dbReference>
<accession>A0AAW0ML20</accession>
<dbReference type="PANTHER" id="PTHR14002">
    <property type="entry name" value="ENDOGLIN/TGF-BETA RECEPTOR TYPE III"/>
    <property type="match status" value="1"/>
</dbReference>
<evidence type="ECO:0000259" key="10">
    <source>
        <dbReference type="PROSITE" id="PS50287"/>
    </source>
</evidence>
<reference evidence="13" key="1">
    <citation type="submission" date="2024-04" db="EMBL/GenBank/DDBJ databases">
        <title>Salinicola lusitanus LLJ914,a marine bacterium isolated from the Okinawa Trough.</title>
        <authorList>
            <person name="Li J."/>
        </authorList>
    </citation>
    <scope>NUCLEOTIDE SEQUENCE [LARGE SCALE GENOMIC DNA]</scope>
</reference>
<dbReference type="InterPro" id="IPR001190">
    <property type="entry name" value="SRCR"/>
</dbReference>
<dbReference type="AlphaFoldDB" id="A0AAW0ML20"/>
<dbReference type="Gene3D" id="3.10.250.10">
    <property type="entry name" value="SRCR-like domain"/>
    <property type="match status" value="1"/>
</dbReference>
<organism evidence="12 13">
    <name type="scientific">Mugilogobius chulae</name>
    <name type="common">yellowstripe goby</name>
    <dbReference type="NCBI Taxonomy" id="88201"/>
    <lineage>
        <taxon>Eukaryota</taxon>
        <taxon>Metazoa</taxon>
        <taxon>Chordata</taxon>
        <taxon>Craniata</taxon>
        <taxon>Vertebrata</taxon>
        <taxon>Euteleostomi</taxon>
        <taxon>Actinopterygii</taxon>
        <taxon>Neopterygii</taxon>
        <taxon>Teleostei</taxon>
        <taxon>Neoteleostei</taxon>
        <taxon>Acanthomorphata</taxon>
        <taxon>Gobiaria</taxon>
        <taxon>Gobiiformes</taxon>
        <taxon>Gobioidei</taxon>
        <taxon>Gobiidae</taxon>
        <taxon>Gobionellinae</taxon>
        <taxon>Mugilogobius</taxon>
    </lineage>
</organism>
<dbReference type="Gene3D" id="2.60.40.4100">
    <property type="entry name" value="Zona pellucida, ZP-C domain"/>
    <property type="match status" value="1"/>
</dbReference>
<keyword evidence="4" id="KW-0677">Repeat</keyword>
<evidence type="ECO:0008006" key="14">
    <source>
        <dbReference type="Google" id="ProtNLM"/>
    </source>
</evidence>
<dbReference type="InterPro" id="IPR036772">
    <property type="entry name" value="SRCR-like_dom_sf"/>
</dbReference>
<comment type="caution">
    <text evidence="9">Lacks conserved residue(s) required for the propagation of feature annotation.</text>
</comment>
<proteinExistence type="predicted"/>
<dbReference type="InterPro" id="IPR055355">
    <property type="entry name" value="ZP-C"/>
</dbReference>
<keyword evidence="6" id="KW-0472">Membrane</keyword>
<comment type="caution">
    <text evidence="12">The sequence shown here is derived from an EMBL/GenBank/DDBJ whole genome shotgun (WGS) entry which is preliminary data.</text>
</comment>